<protein>
    <recommendedName>
        <fullName evidence="3">DUF4192 domain-containing protein</fullName>
    </recommendedName>
</protein>
<dbReference type="EMBL" id="BOMV01000048">
    <property type="protein sequence ID" value="GIE96500.1"/>
    <property type="molecule type" value="Genomic_DNA"/>
</dbReference>
<dbReference type="Proteomes" id="UP000636960">
    <property type="component" value="Unassembled WGS sequence"/>
</dbReference>
<dbReference type="InterPro" id="IPR025447">
    <property type="entry name" value="DUF4192"/>
</dbReference>
<evidence type="ECO:0000313" key="2">
    <source>
        <dbReference type="Proteomes" id="UP000636960"/>
    </source>
</evidence>
<keyword evidence="2" id="KW-1185">Reference proteome</keyword>
<organism evidence="1 2">
    <name type="scientific">Paractinoplanes rishiriensis</name>
    <dbReference type="NCBI Taxonomy" id="1050105"/>
    <lineage>
        <taxon>Bacteria</taxon>
        <taxon>Bacillati</taxon>
        <taxon>Actinomycetota</taxon>
        <taxon>Actinomycetes</taxon>
        <taxon>Micromonosporales</taxon>
        <taxon>Micromonosporaceae</taxon>
        <taxon>Paractinoplanes</taxon>
    </lineage>
</organism>
<name>A0A919MY34_9ACTN</name>
<evidence type="ECO:0000313" key="1">
    <source>
        <dbReference type="EMBL" id="GIE96500.1"/>
    </source>
</evidence>
<gene>
    <name evidence="1" type="ORF">Ari01nite_39650</name>
</gene>
<dbReference type="Pfam" id="PF13830">
    <property type="entry name" value="DUF4192"/>
    <property type="match status" value="1"/>
</dbReference>
<proteinExistence type="predicted"/>
<accession>A0A919MY34</accession>
<dbReference type="AlphaFoldDB" id="A0A919MY34"/>
<sequence>MALADGPAAAKLAAMTPDCSITARSSAAIVAATPYVIGFHPTDSVVVIGLANGMITFGMRCDLPSPADDDDAGIAGIVLRQRLTHAVVLGYGRSEELPLAVARMCAALDRAGVLVADAVRVAEGRWWSYCCTDRACCPPEGRPIDPGLAAPAVYQGRVALPDRKALVARVAPVRGAARKQMTAATERARDRLTDLRANDLDAVRSGGWVRRAGRRAIREAEVTGRAGAVPTADEVAWLGVVLMEKGVLGYALDRTEHGKQDWRIALWADAVRRVDRAYAAGPACLLAFAAWRSGDGALARVAIDRALRDDPEHHTAVLLDDLLRAGVPPDALVRLAPPA</sequence>
<reference evidence="1" key="1">
    <citation type="submission" date="2021-01" db="EMBL/GenBank/DDBJ databases">
        <title>Whole genome shotgun sequence of Actinoplanes rishiriensis NBRC 108556.</title>
        <authorList>
            <person name="Komaki H."/>
            <person name="Tamura T."/>
        </authorList>
    </citation>
    <scope>NUCLEOTIDE SEQUENCE</scope>
    <source>
        <strain evidence="1">NBRC 108556</strain>
    </source>
</reference>
<evidence type="ECO:0008006" key="3">
    <source>
        <dbReference type="Google" id="ProtNLM"/>
    </source>
</evidence>
<comment type="caution">
    <text evidence="1">The sequence shown here is derived from an EMBL/GenBank/DDBJ whole genome shotgun (WGS) entry which is preliminary data.</text>
</comment>